<evidence type="ECO:0000256" key="1">
    <source>
        <dbReference type="ARBA" id="ARBA00023015"/>
    </source>
</evidence>
<sequence>MVDEYLEITAPAQHKALGHPLRHRILFAIGQQAATISQLAKALDQRKGNIAHHLGVLEQAGMVRIVETRQVRGGTEHYYLRAARRFVLTGAEDRAVAVHAVADELAAAGEVSGFRVRNLRLTAEQAAAVAAAMEEIVDGLEDAGDGAERHSVVVMVFRPGA</sequence>
<dbReference type="PANTHER" id="PTHR33154:SF33">
    <property type="entry name" value="TRANSCRIPTIONAL REPRESSOR SDPR"/>
    <property type="match status" value="1"/>
</dbReference>
<evidence type="ECO:0000256" key="3">
    <source>
        <dbReference type="ARBA" id="ARBA00023163"/>
    </source>
</evidence>
<keyword evidence="1" id="KW-0805">Transcription regulation</keyword>
<dbReference type="SUPFAM" id="SSF46785">
    <property type="entry name" value="Winged helix' DNA-binding domain"/>
    <property type="match status" value="1"/>
</dbReference>
<name>A0ABQ4B624_9ACTN</name>
<comment type="caution">
    <text evidence="5">The sequence shown here is derived from an EMBL/GenBank/DDBJ whole genome shotgun (WGS) entry which is preliminary data.</text>
</comment>
<dbReference type="Gene3D" id="1.10.10.10">
    <property type="entry name" value="Winged helix-like DNA-binding domain superfamily/Winged helix DNA-binding domain"/>
    <property type="match status" value="1"/>
</dbReference>
<dbReference type="CDD" id="cd00090">
    <property type="entry name" value="HTH_ARSR"/>
    <property type="match status" value="1"/>
</dbReference>
<proteinExistence type="predicted"/>
<dbReference type="SMART" id="SM00418">
    <property type="entry name" value="HTH_ARSR"/>
    <property type="match status" value="1"/>
</dbReference>
<organism evidence="5 6">
    <name type="scientific">Actinoplanes palleronii</name>
    <dbReference type="NCBI Taxonomy" id="113570"/>
    <lineage>
        <taxon>Bacteria</taxon>
        <taxon>Bacillati</taxon>
        <taxon>Actinomycetota</taxon>
        <taxon>Actinomycetes</taxon>
        <taxon>Micromonosporales</taxon>
        <taxon>Micromonosporaceae</taxon>
        <taxon>Actinoplanes</taxon>
    </lineage>
</organism>
<dbReference type="InterPro" id="IPR011991">
    <property type="entry name" value="ArsR-like_HTH"/>
</dbReference>
<dbReference type="InterPro" id="IPR036388">
    <property type="entry name" value="WH-like_DNA-bd_sf"/>
</dbReference>
<protein>
    <recommendedName>
        <fullName evidence="4">HTH arsR-type domain-containing protein</fullName>
    </recommendedName>
</protein>
<evidence type="ECO:0000256" key="2">
    <source>
        <dbReference type="ARBA" id="ARBA00023125"/>
    </source>
</evidence>
<feature type="domain" description="HTH arsR-type" evidence="4">
    <location>
        <begin position="12"/>
        <end position="92"/>
    </location>
</feature>
<dbReference type="Proteomes" id="UP000624709">
    <property type="component" value="Unassembled WGS sequence"/>
</dbReference>
<dbReference type="EMBL" id="BOMS01000026">
    <property type="protein sequence ID" value="GIE66136.1"/>
    <property type="molecule type" value="Genomic_DNA"/>
</dbReference>
<dbReference type="PANTHER" id="PTHR33154">
    <property type="entry name" value="TRANSCRIPTIONAL REGULATOR, ARSR FAMILY"/>
    <property type="match status" value="1"/>
</dbReference>
<dbReference type="InterPro" id="IPR036390">
    <property type="entry name" value="WH_DNA-bd_sf"/>
</dbReference>
<reference evidence="5 6" key="1">
    <citation type="submission" date="2021-01" db="EMBL/GenBank/DDBJ databases">
        <title>Whole genome shotgun sequence of Actinoplanes palleronii NBRC 14916.</title>
        <authorList>
            <person name="Komaki H."/>
            <person name="Tamura T."/>
        </authorList>
    </citation>
    <scope>NUCLEOTIDE SEQUENCE [LARGE SCALE GENOMIC DNA]</scope>
    <source>
        <strain evidence="5 6">NBRC 14916</strain>
    </source>
</reference>
<keyword evidence="3" id="KW-0804">Transcription</keyword>
<gene>
    <name evidence="5" type="ORF">Apa02nite_022440</name>
</gene>
<dbReference type="Pfam" id="PF12840">
    <property type="entry name" value="HTH_20"/>
    <property type="match status" value="1"/>
</dbReference>
<evidence type="ECO:0000259" key="4">
    <source>
        <dbReference type="SMART" id="SM00418"/>
    </source>
</evidence>
<evidence type="ECO:0000313" key="5">
    <source>
        <dbReference type="EMBL" id="GIE66136.1"/>
    </source>
</evidence>
<dbReference type="InterPro" id="IPR001845">
    <property type="entry name" value="HTH_ArsR_DNA-bd_dom"/>
</dbReference>
<keyword evidence="2" id="KW-0238">DNA-binding</keyword>
<evidence type="ECO:0000313" key="6">
    <source>
        <dbReference type="Proteomes" id="UP000624709"/>
    </source>
</evidence>
<keyword evidence="6" id="KW-1185">Reference proteome</keyword>
<accession>A0ABQ4B624</accession>
<dbReference type="InterPro" id="IPR051081">
    <property type="entry name" value="HTH_MetalResp_TranReg"/>
</dbReference>